<evidence type="ECO:0008006" key="3">
    <source>
        <dbReference type="Google" id="ProtNLM"/>
    </source>
</evidence>
<dbReference type="KEGG" id="cput:CONPUDRAFT_72140"/>
<dbReference type="OrthoDB" id="3027122at2759"/>
<reference evidence="2" key="1">
    <citation type="journal article" date="2012" name="Science">
        <title>The Paleozoic origin of enzymatic lignin decomposition reconstructed from 31 fungal genomes.</title>
        <authorList>
            <person name="Floudas D."/>
            <person name="Binder M."/>
            <person name="Riley R."/>
            <person name="Barry K."/>
            <person name="Blanchette R.A."/>
            <person name="Henrissat B."/>
            <person name="Martinez A.T."/>
            <person name="Otillar R."/>
            <person name="Spatafora J.W."/>
            <person name="Yadav J.S."/>
            <person name="Aerts A."/>
            <person name="Benoit I."/>
            <person name="Boyd A."/>
            <person name="Carlson A."/>
            <person name="Copeland A."/>
            <person name="Coutinho P.M."/>
            <person name="de Vries R.P."/>
            <person name="Ferreira P."/>
            <person name="Findley K."/>
            <person name="Foster B."/>
            <person name="Gaskell J."/>
            <person name="Glotzer D."/>
            <person name="Gorecki P."/>
            <person name="Heitman J."/>
            <person name="Hesse C."/>
            <person name="Hori C."/>
            <person name="Igarashi K."/>
            <person name="Jurgens J.A."/>
            <person name="Kallen N."/>
            <person name="Kersten P."/>
            <person name="Kohler A."/>
            <person name="Kuees U."/>
            <person name="Kumar T.K.A."/>
            <person name="Kuo A."/>
            <person name="LaButti K."/>
            <person name="Larrondo L.F."/>
            <person name="Lindquist E."/>
            <person name="Ling A."/>
            <person name="Lombard V."/>
            <person name="Lucas S."/>
            <person name="Lundell T."/>
            <person name="Martin R."/>
            <person name="McLaughlin D.J."/>
            <person name="Morgenstern I."/>
            <person name="Morin E."/>
            <person name="Murat C."/>
            <person name="Nagy L.G."/>
            <person name="Nolan M."/>
            <person name="Ohm R.A."/>
            <person name="Patyshakuliyeva A."/>
            <person name="Rokas A."/>
            <person name="Ruiz-Duenas F.J."/>
            <person name="Sabat G."/>
            <person name="Salamov A."/>
            <person name="Samejima M."/>
            <person name="Schmutz J."/>
            <person name="Slot J.C."/>
            <person name="St John F."/>
            <person name="Stenlid J."/>
            <person name="Sun H."/>
            <person name="Sun S."/>
            <person name="Syed K."/>
            <person name="Tsang A."/>
            <person name="Wiebenga A."/>
            <person name="Young D."/>
            <person name="Pisabarro A."/>
            <person name="Eastwood D.C."/>
            <person name="Martin F."/>
            <person name="Cullen D."/>
            <person name="Grigoriev I.V."/>
            <person name="Hibbett D.S."/>
        </authorList>
    </citation>
    <scope>NUCLEOTIDE SEQUENCE [LARGE SCALE GENOMIC DNA]</scope>
    <source>
        <strain evidence="2">RWD-64-598 SS2</strain>
    </source>
</reference>
<comment type="caution">
    <text evidence="1">The sequence shown here is derived from an EMBL/GenBank/DDBJ whole genome shotgun (WGS) entry which is preliminary data.</text>
</comment>
<dbReference type="EMBL" id="JH711577">
    <property type="protein sequence ID" value="EIW81735.1"/>
    <property type="molecule type" value="Genomic_DNA"/>
</dbReference>
<dbReference type="AlphaFoldDB" id="A0A5M3MSW2"/>
<keyword evidence="2" id="KW-1185">Reference proteome</keyword>
<dbReference type="SUPFAM" id="SSF82171">
    <property type="entry name" value="DPP6 N-terminal domain-like"/>
    <property type="match status" value="1"/>
</dbReference>
<accession>A0A5M3MSW2</accession>
<dbReference type="RefSeq" id="XP_007767460.1">
    <property type="nucleotide sequence ID" value="XM_007769270.1"/>
</dbReference>
<evidence type="ECO:0000313" key="1">
    <source>
        <dbReference type="EMBL" id="EIW81735.1"/>
    </source>
</evidence>
<sequence length="1010" mass="113016">MLSAGRNLVNLSMEDFDAKEDIAHYLRTQLATIGRRHKQLPSPWPSHPELQVLITDVAKRFVVAATIVRFLASKNVLELSSSISALVGRLQTHNPSNIDELYRYVISGSTYPPRACLCILAIVLAARPLAIEELDALLPFDVPPVLDSISAIVHVPRQDPSEPPSLGTYHTSLRDFLLDRRRSNSSYVDPVIVHQFLAYGCLQIMRATLKDDMLELGDPATLHTERVDFSERRDRMLSPALRHPRPEIRVELLRFATQNLLQWIETSSLLGLLNHALRSLISVKEKYSVYHNALAMSPLKSSIRGAYAHHLDYAMICEVKGLDEEWDFVVRTIKLQDRSWVRVSQDGRWGAAVEQVPDAVEAYSYLCTGLEIWNLVSGVMTTSRGLPNIPQVYFKACFTADGSSLVYVDGPRAVLWSLLDDICVFLQGPSPPTCLSISPSGHAIATVHRLSLAIWQPTPRGLGVQWVPFTKPWSSFPPASLEFSHSGSYIMGINPGYLAVWDTITGSIVRSCNLDPLVHATNWFSSFSSDDTFIIHNQRPDGVTGTLFDDSYGDTTLFYPPEQLQILDLVPDSMVPLNGVIYTDLGQELCYTANPGVMASHLISSIVREDSSRLLPNSLRRFKDALEIIDFPMRQLQAQSRAPPAGIPVPSRLECGTSTTSIVIDSRLHVANSDGSEFVIDSPGRLFRNVIFSSDNNWCACYLIDSVPVGHVSPKQSHIRIFKFPNLQLTIINIPASTDDFLNHFFSSTSSYYALVTKASVKLWDIDAVSLVGELQASKYGESVACMSRDESKLAYAGSHYPNIGIYTLRRSSQGLRENYTIPVTDHPVVVDAHESKLLGIAFVGSDRLRFLVQCRFDFQPRRELLLCEWAEDDPVIRDIASYRGDFNLQLEQASPALDRVFGHIRETHSSQVKPRLIVLQQSGGATADFEERFVSAVCSEGPHDAVYDTITWTSWCIQPNGWLCNGLNRLCWIPYRYRKGLNTKIQEFGNGVIIHSERTLVIKFRNALR</sequence>
<organism evidence="1 2">
    <name type="scientific">Coniophora puteana (strain RWD-64-598)</name>
    <name type="common">Brown rot fungus</name>
    <dbReference type="NCBI Taxonomy" id="741705"/>
    <lineage>
        <taxon>Eukaryota</taxon>
        <taxon>Fungi</taxon>
        <taxon>Dikarya</taxon>
        <taxon>Basidiomycota</taxon>
        <taxon>Agaricomycotina</taxon>
        <taxon>Agaricomycetes</taxon>
        <taxon>Agaricomycetidae</taxon>
        <taxon>Boletales</taxon>
        <taxon>Coniophorineae</taxon>
        <taxon>Coniophoraceae</taxon>
        <taxon>Coniophora</taxon>
    </lineage>
</organism>
<name>A0A5M3MSW2_CONPW</name>
<dbReference type="GeneID" id="19208997"/>
<proteinExistence type="predicted"/>
<dbReference type="Proteomes" id="UP000053558">
    <property type="component" value="Unassembled WGS sequence"/>
</dbReference>
<gene>
    <name evidence="1" type="ORF">CONPUDRAFT_72140</name>
</gene>
<evidence type="ECO:0000313" key="2">
    <source>
        <dbReference type="Proteomes" id="UP000053558"/>
    </source>
</evidence>
<protein>
    <recommendedName>
        <fullName evidence="3">WD40 repeat-like protein</fullName>
    </recommendedName>
</protein>
<dbReference type="SUPFAM" id="SSF101908">
    <property type="entry name" value="Putative isomerase YbhE"/>
    <property type="match status" value="1"/>
</dbReference>